<dbReference type="SMART" id="SM00382">
    <property type="entry name" value="AAA"/>
    <property type="match status" value="1"/>
</dbReference>
<dbReference type="CDD" id="cd03293">
    <property type="entry name" value="ABC_NrtD_SsuB_transporters"/>
    <property type="match status" value="1"/>
</dbReference>
<evidence type="ECO:0000313" key="7">
    <source>
        <dbReference type="Proteomes" id="UP001589609"/>
    </source>
</evidence>
<evidence type="ECO:0000256" key="2">
    <source>
        <dbReference type="ARBA" id="ARBA00022741"/>
    </source>
</evidence>
<dbReference type="InterPro" id="IPR017871">
    <property type="entry name" value="ABC_transporter-like_CS"/>
</dbReference>
<dbReference type="PANTHER" id="PTHR42788:SF13">
    <property type="entry name" value="ALIPHATIC SULFONATES IMPORT ATP-BINDING PROTEIN SSUB"/>
    <property type="match status" value="1"/>
</dbReference>
<dbReference type="Proteomes" id="UP001589609">
    <property type="component" value="Unassembled WGS sequence"/>
</dbReference>
<keyword evidence="1" id="KW-0813">Transport</keyword>
<dbReference type="Pfam" id="PF00005">
    <property type="entry name" value="ABC_tran"/>
    <property type="match status" value="1"/>
</dbReference>
<evidence type="ECO:0000259" key="5">
    <source>
        <dbReference type="PROSITE" id="PS50893"/>
    </source>
</evidence>
<dbReference type="InterPro" id="IPR003593">
    <property type="entry name" value="AAA+_ATPase"/>
</dbReference>
<dbReference type="RefSeq" id="WP_246040296.1">
    <property type="nucleotide sequence ID" value="NZ_JBHMAF010000065.1"/>
</dbReference>
<dbReference type="SUPFAM" id="SSF52540">
    <property type="entry name" value="P-loop containing nucleoside triphosphate hydrolases"/>
    <property type="match status" value="1"/>
</dbReference>
<evidence type="ECO:0000256" key="3">
    <source>
        <dbReference type="ARBA" id="ARBA00022840"/>
    </source>
</evidence>
<dbReference type="PROSITE" id="PS50893">
    <property type="entry name" value="ABC_TRANSPORTER_2"/>
    <property type="match status" value="1"/>
</dbReference>
<comment type="caution">
    <text evidence="6">The sequence shown here is derived from an EMBL/GenBank/DDBJ whole genome shotgun (WGS) entry which is preliminary data.</text>
</comment>
<dbReference type="InterPro" id="IPR050166">
    <property type="entry name" value="ABC_transporter_ATP-bind"/>
</dbReference>
<dbReference type="InterPro" id="IPR027417">
    <property type="entry name" value="P-loop_NTPase"/>
</dbReference>
<keyword evidence="7" id="KW-1185">Reference proteome</keyword>
<organism evidence="6 7">
    <name type="scientific">Ectobacillus funiculus</name>
    <dbReference type="NCBI Taxonomy" id="137993"/>
    <lineage>
        <taxon>Bacteria</taxon>
        <taxon>Bacillati</taxon>
        <taxon>Bacillota</taxon>
        <taxon>Bacilli</taxon>
        <taxon>Bacillales</taxon>
        <taxon>Bacillaceae</taxon>
        <taxon>Ectobacillus</taxon>
    </lineage>
</organism>
<dbReference type="EMBL" id="JBHMAF010000065">
    <property type="protein sequence ID" value="MFB9759222.1"/>
    <property type="molecule type" value="Genomic_DNA"/>
</dbReference>
<name>A0ABV5WF28_9BACI</name>
<feature type="domain" description="ABC transporter" evidence="5">
    <location>
        <begin position="11"/>
        <end position="239"/>
    </location>
</feature>
<keyword evidence="2" id="KW-0547">Nucleotide-binding</keyword>
<evidence type="ECO:0000256" key="4">
    <source>
        <dbReference type="ARBA" id="ARBA00022967"/>
    </source>
</evidence>
<evidence type="ECO:0000313" key="6">
    <source>
        <dbReference type="EMBL" id="MFB9759222.1"/>
    </source>
</evidence>
<reference evidence="6 7" key="1">
    <citation type="submission" date="2024-09" db="EMBL/GenBank/DDBJ databases">
        <authorList>
            <person name="Sun Q."/>
            <person name="Mori K."/>
        </authorList>
    </citation>
    <scope>NUCLEOTIDE SEQUENCE [LARGE SCALE GENOMIC DNA]</scope>
    <source>
        <strain evidence="6 7">JCM 11201</strain>
    </source>
</reference>
<dbReference type="PANTHER" id="PTHR42788">
    <property type="entry name" value="TAURINE IMPORT ATP-BINDING PROTEIN-RELATED"/>
    <property type="match status" value="1"/>
</dbReference>
<dbReference type="GO" id="GO:0005524">
    <property type="term" value="F:ATP binding"/>
    <property type="evidence" value="ECO:0007669"/>
    <property type="project" value="UniProtKB-KW"/>
</dbReference>
<proteinExistence type="predicted"/>
<dbReference type="PROSITE" id="PS00211">
    <property type="entry name" value="ABC_TRANSPORTER_1"/>
    <property type="match status" value="1"/>
</dbReference>
<dbReference type="InterPro" id="IPR003439">
    <property type="entry name" value="ABC_transporter-like_ATP-bd"/>
</dbReference>
<protein>
    <submittedName>
        <fullName evidence="6">ABC transporter ATP-binding protein</fullName>
    </submittedName>
</protein>
<evidence type="ECO:0000256" key="1">
    <source>
        <dbReference type="ARBA" id="ARBA00022448"/>
    </source>
</evidence>
<keyword evidence="3 6" id="KW-0067">ATP-binding</keyword>
<gene>
    <name evidence="6" type="ORF">ACFFMS_12295</name>
</gene>
<dbReference type="Gene3D" id="3.40.50.300">
    <property type="entry name" value="P-loop containing nucleotide triphosphate hydrolases"/>
    <property type="match status" value="1"/>
</dbReference>
<sequence>MFVGRENTVSISITSLDKTFVKSQGQVKVLQDINLQVKKGEFVTVIGPSGCGKSTLLKLIAGLDHEFEGAIHLNGEPITRPSIKQGFIFQEHRLFPWLTVEKNIAADLSLKDPQVRSRVDELIELVRLKGFEKAYPKEISGGMSQRVAIARALLRDPEVLLLDEPFGALDAFTRTHLQDALLEIWQQKKTTMILVTHDIDESIYLADRIVIMSARPGQISNIISVDLPHPRKRASRSFQEFRQLVLSEFEKVEELQLIEGSGI</sequence>
<keyword evidence="4" id="KW-1278">Translocase</keyword>
<accession>A0ABV5WF28</accession>